<dbReference type="Pfam" id="PF11222">
    <property type="entry name" value="DUF3017"/>
    <property type="match status" value="1"/>
</dbReference>
<accession>A0ABW2C9M7</accession>
<feature type="transmembrane region" description="Helical" evidence="1">
    <location>
        <begin position="38"/>
        <end position="56"/>
    </location>
</feature>
<dbReference type="RefSeq" id="WP_345404245.1">
    <property type="nucleotide sequence ID" value="NZ_BAABLA010000117.1"/>
</dbReference>
<protein>
    <submittedName>
        <fullName evidence="2">DUF3017 domain-containing protein</fullName>
    </submittedName>
</protein>
<dbReference type="EMBL" id="JBHSXX010000001">
    <property type="protein sequence ID" value="MFC6871263.1"/>
    <property type="molecule type" value="Genomic_DNA"/>
</dbReference>
<reference evidence="3" key="1">
    <citation type="journal article" date="2019" name="Int. J. Syst. Evol. Microbiol.">
        <title>The Global Catalogue of Microorganisms (GCM) 10K type strain sequencing project: providing services to taxonomists for standard genome sequencing and annotation.</title>
        <authorList>
            <consortium name="The Broad Institute Genomics Platform"/>
            <consortium name="The Broad Institute Genome Sequencing Center for Infectious Disease"/>
            <person name="Wu L."/>
            <person name="Ma J."/>
        </authorList>
    </citation>
    <scope>NUCLEOTIDE SEQUENCE [LARGE SCALE GENOMIC DNA]</scope>
    <source>
        <strain evidence="3">KCTC 32255</strain>
    </source>
</reference>
<proteinExistence type="predicted"/>
<gene>
    <name evidence="2" type="ORF">ACFQGD_29485</name>
</gene>
<evidence type="ECO:0000313" key="2">
    <source>
        <dbReference type="EMBL" id="MFC6871263.1"/>
    </source>
</evidence>
<evidence type="ECO:0000256" key="1">
    <source>
        <dbReference type="SAM" id="Phobius"/>
    </source>
</evidence>
<keyword evidence="1" id="KW-0812">Transmembrane</keyword>
<feature type="transmembrane region" description="Helical" evidence="1">
    <location>
        <begin position="68"/>
        <end position="91"/>
    </location>
</feature>
<name>A0ABW2C9M7_9PSEU</name>
<organism evidence="2 3">
    <name type="scientific">Haloechinothrix salitolerans</name>
    <dbReference type="NCBI Taxonomy" id="926830"/>
    <lineage>
        <taxon>Bacteria</taxon>
        <taxon>Bacillati</taxon>
        <taxon>Actinomycetota</taxon>
        <taxon>Actinomycetes</taxon>
        <taxon>Pseudonocardiales</taxon>
        <taxon>Pseudonocardiaceae</taxon>
        <taxon>Haloechinothrix</taxon>
    </lineage>
</organism>
<dbReference type="Proteomes" id="UP001596337">
    <property type="component" value="Unassembled WGS sequence"/>
</dbReference>
<dbReference type="InterPro" id="IPR021385">
    <property type="entry name" value="DUF3017"/>
</dbReference>
<feature type="transmembrane region" description="Helical" evidence="1">
    <location>
        <begin position="12"/>
        <end position="32"/>
    </location>
</feature>
<keyword evidence="1" id="KW-0472">Membrane</keyword>
<evidence type="ECO:0000313" key="3">
    <source>
        <dbReference type="Proteomes" id="UP001596337"/>
    </source>
</evidence>
<sequence>MSAKRASEQLLAHLPFGLVLAIVASGFVRIAQYHWREGTVLIAGALFVAAVLRGVLTPEKAGLLVIRGRAIDVLAYTAFGALILFVSLTIAKGPTG</sequence>
<keyword evidence="1" id="KW-1133">Transmembrane helix</keyword>
<comment type="caution">
    <text evidence="2">The sequence shown here is derived from an EMBL/GenBank/DDBJ whole genome shotgun (WGS) entry which is preliminary data.</text>
</comment>
<keyword evidence="3" id="KW-1185">Reference proteome</keyword>